<name>A0A157ZGW9_9BURK</name>
<accession>A0A157ZGW9</accession>
<dbReference type="PANTHER" id="PTHR13343">
    <property type="entry name" value="CREG1 PROTEIN"/>
    <property type="match status" value="1"/>
</dbReference>
<evidence type="ECO:0000313" key="4">
    <source>
        <dbReference type="Proteomes" id="UP000054624"/>
    </source>
</evidence>
<dbReference type="Gene3D" id="2.30.110.10">
    <property type="entry name" value="Electron Transport, Fmn-binding Protein, Chain A"/>
    <property type="match status" value="1"/>
</dbReference>
<dbReference type="PANTHER" id="PTHR13343:SF17">
    <property type="entry name" value="CELLULAR REPRESSOR OF E1A-STIMULATED GENES, ISOFORM A"/>
    <property type="match status" value="1"/>
</dbReference>
<dbReference type="Proteomes" id="UP000054624">
    <property type="component" value="Unassembled WGS sequence"/>
</dbReference>
<sequence>MLPSDAKAFDSIERPGDTLGPAALPSVDHLRTHETRMNISSQAPLHLLHRVSEGTLATHSREPRGFPYPTALPFAPTARHVPMLLISHLAEHTRNLHADARAGFLVAHAADGGVLEGQRLTMLGSFAPAAPEEGGELAQRYLRYHPDAARYLELGDFSFWVMSLERMRYIGGFGAMGWLGGDELDSLPPLSAEDESTLCKYFDAYPGRPQNLGLLGIDRYGCDLLLAGIRNRFTFDYPKLTNDELMAALTDCFERHGGI</sequence>
<feature type="region of interest" description="Disordered" evidence="1">
    <location>
        <begin position="1"/>
        <end position="23"/>
    </location>
</feature>
<feature type="compositionally biased region" description="Basic and acidic residues" evidence="1">
    <location>
        <begin position="7"/>
        <end position="16"/>
    </location>
</feature>
<dbReference type="InterPro" id="IPR012349">
    <property type="entry name" value="Split_barrel_FMN-bd"/>
</dbReference>
<gene>
    <name evidence="3" type="ORF">AWB76_00651</name>
</gene>
<dbReference type="Pfam" id="PF13883">
    <property type="entry name" value="CREG_beta-barrel"/>
    <property type="match status" value="1"/>
</dbReference>
<dbReference type="AlphaFoldDB" id="A0A157ZGW9"/>
<organism evidence="3 4">
    <name type="scientific">Caballeronia temeraria</name>
    <dbReference type="NCBI Taxonomy" id="1777137"/>
    <lineage>
        <taxon>Bacteria</taxon>
        <taxon>Pseudomonadati</taxon>
        <taxon>Pseudomonadota</taxon>
        <taxon>Betaproteobacteria</taxon>
        <taxon>Burkholderiales</taxon>
        <taxon>Burkholderiaceae</taxon>
        <taxon>Caballeronia</taxon>
    </lineage>
</organism>
<dbReference type="InterPro" id="IPR055343">
    <property type="entry name" value="CREG_beta-barrel"/>
</dbReference>
<dbReference type="EMBL" id="FCOI02000002">
    <property type="protein sequence ID" value="SAK44735.1"/>
    <property type="molecule type" value="Genomic_DNA"/>
</dbReference>
<feature type="domain" description="CREG-like beta-barrel" evidence="2">
    <location>
        <begin position="47"/>
        <end position="179"/>
    </location>
</feature>
<dbReference type="GO" id="GO:0005737">
    <property type="term" value="C:cytoplasm"/>
    <property type="evidence" value="ECO:0007669"/>
    <property type="project" value="UniProtKB-ARBA"/>
</dbReference>
<keyword evidence="4" id="KW-1185">Reference proteome</keyword>
<dbReference type="SUPFAM" id="SSF50475">
    <property type="entry name" value="FMN-binding split barrel"/>
    <property type="match status" value="1"/>
</dbReference>
<evidence type="ECO:0000259" key="2">
    <source>
        <dbReference type="Pfam" id="PF13883"/>
    </source>
</evidence>
<protein>
    <submittedName>
        <fullName evidence="3">Pyridoxamine 5'-phosphate oxidase</fullName>
    </submittedName>
</protein>
<reference evidence="4" key="1">
    <citation type="submission" date="2016-01" db="EMBL/GenBank/DDBJ databases">
        <authorList>
            <person name="Peeters Charlotte."/>
        </authorList>
    </citation>
    <scope>NUCLEOTIDE SEQUENCE [LARGE SCALE GENOMIC DNA]</scope>
</reference>
<dbReference type="STRING" id="1777137.AWB76_00651"/>
<proteinExistence type="predicted"/>
<evidence type="ECO:0000313" key="3">
    <source>
        <dbReference type="EMBL" id="SAK44735.1"/>
    </source>
</evidence>
<evidence type="ECO:0000256" key="1">
    <source>
        <dbReference type="SAM" id="MobiDB-lite"/>
    </source>
</evidence>